<proteinExistence type="predicted"/>
<name>A0A1F6UVK1_9BACT</name>
<dbReference type="STRING" id="1801735.A2645_00045"/>
<dbReference type="CDD" id="cd02947">
    <property type="entry name" value="TRX_family"/>
    <property type="match status" value="1"/>
</dbReference>
<dbReference type="InterPro" id="IPR036249">
    <property type="entry name" value="Thioredoxin-like_sf"/>
</dbReference>
<evidence type="ECO:0008006" key="4">
    <source>
        <dbReference type="Google" id="ProtNLM"/>
    </source>
</evidence>
<comment type="caution">
    <text evidence="2">The sequence shown here is derived from an EMBL/GenBank/DDBJ whole genome shotgun (WGS) entry which is preliminary data.</text>
</comment>
<dbReference type="EMBL" id="MFTL01000019">
    <property type="protein sequence ID" value="OGI61407.1"/>
    <property type="molecule type" value="Genomic_DNA"/>
</dbReference>
<keyword evidence="1" id="KW-0472">Membrane</keyword>
<evidence type="ECO:0000313" key="2">
    <source>
        <dbReference type="EMBL" id="OGI61407.1"/>
    </source>
</evidence>
<keyword evidence="1" id="KW-0812">Transmembrane</keyword>
<reference evidence="2 3" key="1">
    <citation type="journal article" date="2016" name="Nat. Commun.">
        <title>Thousands of microbial genomes shed light on interconnected biogeochemical processes in an aquifer system.</title>
        <authorList>
            <person name="Anantharaman K."/>
            <person name="Brown C.T."/>
            <person name="Hug L.A."/>
            <person name="Sharon I."/>
            <person name="Castelle C.J."/>
            <person name="Probst A.J."/>
            <person name="Thomas B.C."/>
            <person name="Singh A."/>
            <person name="Wilkins M.J."/>
            <person name="Karaoz U."/>
            <person name="Brodie E.L."/>
            <person name="Williams K.H."/>
            <person name="Hubbard S.S."/>
            <person name="Banfield J.F."/>
        </authorList>
    </citation>
    <scope>NUCLEOTIDE SEQUENCE [LARGE SCALE GENOMIC DNA]</scope>
</reference>
<dbReference type="SUPFAM" id="SSF52833">
    <property type="entry name" value="Thioredoxin-like"/>
    <property type="match status" value="1"/>
</dbReference>
<evidence type="ECO:0000313" key="3">
    <source>
        <dbReference type="Proteomes" id="UP000182253"/>
    </source>
</evidence>
<protein>
    <recommendedName>
        <fullName evidence="4">Thioredoxin domain-containing protein</fullName>
    </recommendedName>
</protein>
<dbReference type="Gene3D" id="3.40.30.10">
    <property type="entry name" value="Glutaredoxin"/>
    <property type="match status" value="1"/>
</dbReference>
<dbReference type="AlphaFoldDB" id="A0A1F6UVK1"/>
<accession>A0A1F6UVK1</accession>
<evidence type="ECO:0000256" key="1">
    <source>
        <dbReference type="SAM" id="Phobius"/>
    </source>
</evidence>
<gene>
    <name evidence="2" type="ORF">A2645_00045</name>
</gene>
<feature type="transmembrane region" description="Helical" evidence="1">
    <location>
        <begin position="7"/>
        <end position="28"/>
    </location>
</feature>
<keyword evidence="1" id="KW-1133">Transmembrane helix</keyword>
<sequence>MIDWKKYLIVFLITLGIFGAAFLLSNYFNDRKVQKLEDIYQRIATNVLSTETKFSLLRFASCEDIVSDTTFENELTRELGDMARRVKYMESQLGVNNEDVLLVKTQYSLLQIKDYLLVRELAARCKEKVSVILYFHDLDCEDCSRQSLVLDEISELYPKVRVYWLDRSLETPAMQTISRVFSIKETPAIVIEGKTYTGFKTVAELEEILLKEKLIKKTEPSSEVKEVKKK</sequence>
<organism evidence="2 3">
    <name type="scientific">Candidatus Nomurabacteria bacterium RIFCSPHIGHO2_01_FULL_39_9</name>
    <dbReference type="NCBI Taxonomy" id="1801735"/>
    <lineage>
        <taxon>Bacteria</taxon>
        <taxon>Candidatus Nomuraibacteriota</taxon>
    </lineage>
</organism>
<dbReference type="Proteomes" id="UP000182253">
    <property type="component" value="Unassembled WGS sequence"/>
</dbReference>